<dbReference type="OrthoDB" id="1055097at2759"/>
<evidence type="ECO:0000313" key="2">
    <source>
        <dbReference type="Proteomes" id="UP000270094"/>
    </source>
</evidence>
<gene>
    <name evidence="1" type="ORF">SVUK_LOCUS17012</name>
</gene>
<dbReference type="AlphaFoldDB" id="A0A3P7JT66"/>
<evidence type="ECO:0000313" key="1">
    <source>
        <dbReference type="EMBL" id="VDM82014.1"/>
    </source>
</evidence>
<sequence>MRNMPEPFTFKFTAPLVRFATGGQPVASDIQQLIESIPNFVVNVPGLGDVDISKLDPNLISHVLRGGQIPGIPKETLDSIVQQYMLKMHEAAAAAQRGTPMPNSEKFLPTLDRLPQELIAAVIQGDTLPGLNETQTETIKVSSGNEQAPTSLFFRFQLLIFLTNFNH</sequence>
<proteinExistence type="predicted"/>
<protein>
    <submittedName>
        <fullName evidence="1">Uncharacterized protein</fullName>
    </submittedName>
</protein>
<name>A0A3P7JT66_STRVU</name>
<reference evidence="1 2" key="1">
    <citation type="submission" date="2018-11" db="EMBL/GenBank/DDBJ databases">
        <authorList>
            <consortium name="Pathogen Informatics"/>
        </authorList>
    </citation>
    <scope>NUCLEOTIDE SEQUENCE [LARGE SCALE GENOMIC DNA]</scope>
</reference>
<keyword evidence="2" id="KW-1185">Reference proteome</keyword>
<accession>A0A3P7JT66</accession>
<dbReference type="EMBL" id="UYYB01115613">
    <property type="protein sequence ID" value="VDM82014.1"/>
    <property type="molecule type" value="Genomic_DNA"/>
</dbReference>
<organism evidence="1 2">
    <name type="scientific">Strongylus vulgaris</name>
    <name type="common">Blood worm</name>
    <dbReference type="NCBI Taxonomy" id="40348"/>
    <lineage>
        <taxon>Eukaryota</taxon>
        <taxon>Metazoa</taxon>
        <taxon>Ecdysozoa</taxon>
        <taxon>Nematoda</taxon>
        <taxon>Chromadorea</taxon>
        <taxon>Rhabditida</taxon>
        <taxon>Rhabditina</taxon>
        <taxon>Rhabditomorpha</taxon>
        <taxon>Strongyloidea</taxon>
        <taxon>Strongylidae</taxon>
        <taxon>Strongylus</taxon>
    </lineage>
</organism>
<dbReference type="Proteomes" id="UP000270094">
    <property type="component" value="Unassembled WGS sequence"/>
</dbReference>